<name>A0A2C1LPK8_BACCE</name>
<dbReference type="RefSeq" id="WP_098859012.1">
    <property type="nucleotide sequence ID" value="NZ_NUMG01000025.1"/>
</dbReference>
<protein>
    <submittedName>
        <fullName evidence="1">Uncharacterized protein</fullName>
    </submittedName>
</protein>
<gene>
    <name evidence="1" type="ORF">COD19_18130</name>
</gene>
<organism evidence="1 2">
    <name type="scientific">Bacillus cereus</name>
    <dbReference type="NCBI Taxonomy" id="1396"/>
    <lineage>
        <taxon>Bacteria</taxon>
        <taxon>Bacillati</taxon>
        <taxon>Bacillota</taxon>
        <taxon>Bacilli</taxon>
        <taxon>Bacillales</taxon>
        <taxon>Bacillaceae</taxon>
        <taxon>Bacillus</taxon>
        <taxon>Bacillus cereus group</taxon>
    </lineage>
</organism>
<dbReference type="Proteomes" id="UP000225766">
    <property type="component" value="Unassembled WGS sequence"/>
</dbReference>
<sequence length="82" mass="9975">MELLCVKDVYIREFEGDIVGKKVFSKGKEYIGRYHYQTLEDPYHLVRVLVVKNDLNEQNIIRRCDNKTFDTFFEMYFKEIKD</sequence>
<evidence type="ECO:0000313" key="2">
    <source>
        <dbReference type="Proteomes" id="UP000225766"/>
    </source>
</evidence>
<dbReference type="EMBL" id="NUMG01000025">
    <property type="protein sequence ID" value="PGT99851.1"/>
    <property type="molecule type" value="Genomic_DNA"/>
</dbReference>
<comment type="caution">
    <text evidence="1">The sequence shown here is derived from an EMBL/GenBank/DDBJ whole genome shotgun (WGS) entry which is preliminary data.</text>
</comment>
<proteinExistence type="predicted"/>
<dbReference type="AlphaFoldDB" id="A0A2C1LPK8"/>
<reference evidence="1 2" key="1">
    <citation type="submission" date="2017-09" db="EMBL/GenBank/DDBJ databases">
        <title>Large-scale bioinformatics analysis of Bacillus genomes uncovers conserved roles of natural products in bacterial physiology.</title>
        <authorList>
            <consortium name="Agbiome Team Llc"/>
            <person name="Bleich R.M."/>
            <person name="Grubbs K.J."/>
            <person name="Santa Maria K.C."/>
            <person name="Allen S.E."/>
            <person name="Farag S."/>
            <person name="Shank E.A."/>
            <person name="Bowers A."/>
        </authorList>
    </citation>
    <scope>NUCLEOTIDE SEQUENCE [LARGE SCALE GENOMIC DNA]</scope>
    <source>
        <strain evidence="1 2">AFS040105</strain>
    </source>
</reference>
<evidence type="ECO:0000313" key="1">
    <source>
        <dbReference type="EMBL" id="PGT99851.1"/>
    </source>
</evidence>
<accession>A0A2C1LPK8</accession>